<dbReference type="InterPro" id="IPR036047">
    <property type="entry name" value="F-box-like_dom_sf"/>
</dbReference>
<dbReference type="InterPro" id="IPR045283">
    <property type="entry name" value="AT3G44326-like"/>
</dbReference>
<evidence type="ECO:0000313" key="3">
    <source>
        <dbReference type="Proteomes" id="UP000595140"/>
    </source>
</evidence>
<dbReference type="SUPFAM" id="SSF81383">
    <property type="entry name" value="F-box domain"/>
    <property type="match status" value="1"/>
</dbReference>
<feature type="compositionally biased region" description="Basic and acidic residues" evidence="1">
    <location>
        <begin position="302"/>
        <end position="316"/>
    </location>
</feature>
<dbReference type="Proteomes" id="UP000595140">
    <property type="component" value="Unassembled WGS sequence"/>
</dbReference>
<proteinExistence type="predicted"/>
<gene>
    <name evidence="2" type="ORF">CCAM_LOCUS983</name>
</gene>
<reference evidence="2 3" key="1">
    <citation type="submission" date="2018-04" db="EMBL/GenBank/DDBJ databases">
        <authorList>
            <person name="Vogel A."/>
        </authorList>
    </citation>
    <scope>NUCLEOTIDE SEQUENCE [LARGE SCALE GENOMIC DNA]</scope>
</reference>
<accession>A0A484K7A9</accession>
<organism evidence="2 3">
    <name type="scientific">Cuscuta campestris</name>
    <dbReference type="NCBI Taxonomy" id="132261"/>
    <lineage>
        <taxon>Eukaryota</taxon>
        <taxon>Viridiplantae</taxon>
        <taxon>Streptophyta</taxon>
        <taxon>Embryophyta</taxon>
        <taxon>Tracheophyta</taxon>
        <taxon>Spermatophyta</taxon>
        <taxon>Magnoliopsida</taxon>
        <taxon>eudicotyledons</taxon>
        <taxon>Gunneridae</taxon>
        <taxon>Pentapetalae</taxon>
        <taxon>asterids</taxon>
        <taxon>lamiids</taxon>
        <taxon>Solanales</taxon>
        <taxon>Convolvulaceae</taxon>
        <taxon>Cuscuteae</taxon>
        <taxon>Cuscuta</taxon>
        <taxon>Cuscuta subgen. Grammica</taxon>
        <taxon>Cuscuta sect. Cleistogrammica</taxon>
    </lineage>
</organism>
<feature type="compositionally biased region" description="Basic residues" evidence="1">
    <location>
        <begin position="284"/>
        <end position="301"/>
    </location>
</feature>
<dbReference type="EMBL" id="OOIL02000003">
    <property type="protein sequence ID" value="VFQ59207.1"/>
    <property type="molecule type" value="Genomic_DNA"/>
</dbReference>
<dbReference type="AlphaFoldDB" id="A0A484K7A9"/>
<name>A0A484K7A9_9ASTE</name>
<evidence type="ECO:0000313" key="2">
    <source>
        <dbReference type="EMBL" id="VFQ59207.1"/>
    </source>
</evidence>
<sequence length="336" mass="37157">MIPFPAPSSAAEQSGGADISALHSDVMAAHIVTRLDGPTLASITSASHDLRRLCSNQSHRLWLDICHSTWPSTAAPRVTDVISTFPDGGPRAFFAHSFPLPASAPPLSSPSSLPKELISAVDIRYKDELIFSKVHEMETSSSGFEHSPFMVDLVDPKDGIFTQITQPDENAMCASFTKDVTLSWILIDPNNQQVVNLSSYKPVSVHRQWLGGDVRVTFASILLTDHRHVGPAQCGIVVTFDASNNTETLHVWEVSIQMEDIDGNLLNGKDSLLILQMALEGKRTQKKKKRKKRSADRRHQKRQENVKKGPDAEPSHRLHRRTPTPSRRPARLHPPG</sequence>
<dbReference type="PANTHER" id="PTHR33736:SF13">
    <property type="entry name" value="OS11G0155100 PROTEIN"/>
    <property type="match status" value="1"/>
</dbReference>
<dbReference type="OrthoDB" id="671172at2759"/>
<dbReference type="PANTHER" id="PTHR33736">
    <property type="entry name" value="F-BOX PROTEIN-RELATED"/>
    <property type="match status" value="1"/>
</dbReference>
<evidence type="ECO:0000256" key="1">
    <source>
        <dbReference type="SAM" id="MobiDB-lite"/>
    </source>
</evidence>
<protein>
    <recommendedName>
        <fullName evidence="4">F-box domain-containing protein</fullName>
    </recommendedName>
</protein>
<keyword evidence="3" id="KW-1185">Reference proteome</keyword>
<feature type="region of interest" description="Disordered" evidence="1">
    <location>
        <begin position="282"/>
        <end position="336"/>
    </location>
</feature>
<evidence type="ECO:0008006" key="4">
    <source>
        <dbReference type="Google" id="ProtNLM"/>
    </source>
</evidence>